<gene>
    <name evidence="1" type="ORF">A2936_01840</name>
</gene>
<evidence type="ECO:0000313" key="1">
    <source>
        <dbReference type="EMBL" id="OGL81561.1"/>
    </source>
</evidence>
<dbReference type="Proteomes" id="UP000176846">
    <property type="component" value="Unassembled WGS sequence"/>
</dbReference>
<evidence type="ECO:0000313" key="2">
    <source>
        <dbReference type="Proteomes" id="UP000176846"/>
    </source>
</evidence>
<sequence length="85" mass="9703">MHKLTQLPHRKKAIPNCQHSGCNKPQKWRVWLETRDYVPSKTGAAFVSCVCTNDLGWGLELMYKEHPTIGNPQLWKPVMIFLAGA</sequence>
<protein>
    <submittedName>
        <fullName evidence="1">Uncharacterized protein</fullName>
    </submittedName>
</protein>
<comment type="caution">
    <text evidence="1">The sequence shown here is derived from an EMBL/GenBank/DDBJ whole genome shotgun (WGS) entry which is preliminary data.</text>
</comment>
<accession>A0A1F7UTE7</accession>
<dbReference type="AlphaFoldDB" id="A0A1F7UTE7"/>
<organism evidence="1 2">
    <name type="scientific">Candidatus Uhrbacteria bacterium RIFCSPLOWO2_01_FULL_47_25</name>
    <dbReference type="NCBI Taxonomy" id="1802402"/>
    <lineage>
        <taxon>Bacteria</taxon>
        <taxon>Candidatus Uhriibacteriota</taxon>
    </lineage>
</organism>
<proteinExistence type="predicted"/>
<reference evidence="1 2" key="1">
    <citation type="journal article" date="2016" name="Nat. Commun.">
        <title>Thousands of microbial genomes shed light on interconnected biogeochemical processes in an aquifer system.</title>
        <authorList>
            <person name="Anantharaman K."/>
            <person name="Brown C.T."/>
            <person name="Hug L.A."/>
            <person name="Sharon I."/>
            <person name="Castelle C.J."/>
            <person name="Probst A.J."/>
            <person name="Thomas B.C."/>
            <person name="Singh A."/>
            <person name="Wilkins M.J."/>
            <person name="Karaoz U."/>
            <person name="Brodie E.L."/>
            <person name="Williams K.H."/>
            <person name="Hubbard S.S."/>
            <person name="Banfield J.F."/>
        </authorList>
    </citation>
    <scope>NUCLEOTIDE SEQUENCE [LARGE SCALE GENOMIC DNA]</scope>
</reference>
<dbReference type="EMBL" id="MGEK01000027">
    <property type="protein sequence ID" value="OGL81561.1"/>
    <property type="molecule type" value="Genomic_DNA"/>
</dbReference>
<name>A0A1F7UTE7_9BACT</name>